<dbReference type="Proteomes" id="UP000663874">
    <property type="component" value="Unassembled WGS sequence"/>
</dbReference>
<organism evidence="1 2">
    <name type="scientific">Rotaria sordida</name>
    <dbReference type="NCBI Taxonomy" id="392033"/>
    <lineage>
        <taxon>Eukaryota</taxon>
        <taxon>Metazoa</taxon>
        <taxon>Spiralia</taxon>
        <taxon>Gnathifera</taxon>
        <taxon>Rotifera</taxon>
        <taxon>Eurotatoria</taxon>
        <taxon>Bdelloidea</taxon>
        <taxon>Philodinida</taxon>
        <taxon>Philodinidae</taxon>
        <taxon>Rotaria</taxon>
    </lineage>
</organism>
<name>A0A820L1A1_9BILA</name>
<reference evidence="1" key="1">
    <citation type="submission" date="2021-02" db="EMBL/GenBank/DDBJ databases">
        <authorList>
            <person name="Nowell W R."/>
        </authorList>
    </citation>
    <scope>NUCLEOTIDE SEQUENCE</scope>
</reference>
<dbReference type="AlphaFoldDB" id="A0A820L1A1"/>
<feature type="non-terminal residue" evidence="1">
    <location>
        <position position="1"/>
    </location>
</feature>
<dbReference type="InterPro" id="IPR011990">
    <property type="entry name" value="TPR-like_helical_dom_sf"/>
</dbReference>
<accession>A0A820L1A1</accession>
<comment type="caution">
    <text evidence="1">The sequence shown here is derived from an EMBL/GenBank/DDBJ whole genome shotgun (WGS) entry which is preliminary data.</text>
</comment>
<evidence type="ECO:0000313" key="2">
    <source>
        <dbReference type="Proteomes" id="UP000663874"/>
    </source>
</evidence>
<protein>
    <recommendedName>
        <fullName evidence="3">Pentatricopeptide repeat-containing protein</fullName>
    </recommendedName>
</protein>
<dbReference type="Gene3D" id="1.25.40.10">
    <property type="entry name" value="Tetratricopeptide repeat domain"/>
    <property type="match status" value="1"/>
</dbReference>
<gene>
    <name evidence="1" type="ORF">FNK824_LOCUS42356</name>
</gene>
<sequence length="102" mass="11771">FSSWNNIMVLINANRLFSTINNKKSNYTRATMFKDLVSNKMPEKMLDLFDQMNIQPDQAVFNTLFSACARVANGRAKEIGRKLLQQMPKHFYNDHVLLTSAI</sequence>
<feature type="non-terminal residue" evidence="1">
    <location>
        <position position="102"/>
    </location>
</feature>
<evidence type="ECO:0000313" key="1">
    <source>
        <dbReference type="EMBL" id="CAF4351568.1"/>
    </source>
</evidence>
<dbReference type="EMBL" id="CAJOBE010049243">
    <property type="protein sequence ID" value="CAF4351568.1"/>
    <property type="molecule type" value="Genomic_DNA"/>
</dbReference>
<evidence type="ECO:0008006" key="3">
    <source>
        <dbReference type="Google" id="ProtNLM"/>
    </source>
</evidence>
<proteinExistence type="predicted"/>